<evidence type="ECO:0000313" key="2">
    <source>
        <dbReference type="Proteomes" id="UP000828390"/>
    </source>
</evidence>
<organism evidence="1 2">
    <name type="scientific">Dreissena polymorpha</name>
    <name type="common">Zebra mussel</name>
    <name type="synonym">Mytilus polymorpha</name>
    <dbReference type="NCBI Taxonomy" id="45954"/>
    <lineage>
        <taxon>Eukaryota</taxon>
        <taxon>Metazoa</taxon>
        <taxon>Spiralia</taxon>
        <taxon>Lophotrochozoa</taxon>
        <taxon>Mollusca</taxon>
        <taxon>Bivalvia</taxon>
        <taxon>Autobranchia</taxon>
        <taxon>Heteroconchia</taxon>
        <taxon>Euheterodonta</taxon>
        <taxon>Imparidentia</taxon>
        <taxon>Neoheterodontei</taxon>
        <taxon>Myida</taxon>
        <taxon>Dreissenoidea</taxon>
        <taxon>Dreissenidae</taxon>
        <taxon>Dreissena</taxon>
    </lineage>
</organism>
<dbReference type="Proteomes" id="UP000828390">
    <property type="component" value="Unassembled WGS sequence"/>
</dbReference>
<name>A0A9D4KAA3_DREPO</name>
<accession>A0A9D4KAA3</accession>
<gene>
    <name evidence="1" type="ORF">DPMN_109190</name>
</gene>
<dbReference type="EMBL" id="JAIWYP010000004">
    <property type="protein sequence ID" value="KAH3835824.1"/>
    <property type="molecule type" value="Genomic_DNA"/>
</dbReference>
<keyword evidence="2" id="KW-1185">Reference proteome</keyword>
<comment type="caution">
    <text evidence="1">The sequence shown here is derived from an EMBL/GenBank/DDBJ whole genome shotgun (WGS) entry which is preliminary data.</text>
</comment>
<reference evidence="1" key="2">
    <citation type="submission" date="2020-11" db="EMBL/GenBank/DDBJ databases">
        <authorList>
            <person name="McCartney M.A."/>
            <person name="Auch B."/>
            <person name="Kono T."/>
            <person name="Mallez S."/>
            <person name="Becker A."/>
            <person name="Gohl D.M."/>
            <person name="Silverstein K.A.T."/>
            <person name="Koren S."/>
            <person name="Bechman K.B."/>
            <person name="Herman A."/>
            <person name="Abrahante J.E."/>
            <person name="Garbe J."/>
        </authorList>
    </citation>
    <scope>NUCLEOTIDE SEQUENCE</scope>
    <source>
        <strain evidence="1">Duluth1</strain>
        <tissue evidence="1">Whole animal</tissue>
    </source>
</reference>
<protein>
    <submittedName>
        <fullName evidence="1">Uncharacterized protein</fullName>
    </submittedName>
</protein>
<reference evidence="1" key="1">
    <citation type="journal article" date="2019" name="bioRxiv">
        <title>The Genome of the Zebra Mussel, Dreissena polymorpha: A Resource for Invasive Species Research.</title>
        <authorList>
            <person name="McCartney M.A."/>
            <person name="Auch B."/>
            <person name="Kono T."/>
            <person name="Mallez S."/>
            <person name="Zhang Y."/>
            <person name="Obille A."/>
            <person name="Becker A."/>
            <person name="Abrahante J.E."/>
            <person name="Garbe J."/>
            <person name="Badalamenti J.P."/>
            <person name="Herman A."/>
            <person name="Mangelson H."/>
            <person name="Liachko I."/>
            <person name="Sullivan S."/>
            <person name="Sone E.D."/>
            <person name="Koren S."/>
            <person name="Silverstein K.A.T."/>
            <person name="Beckman K.B."/>
            <person name="Gohl D.M."/>
        </authorList>
    </citation>
    <scope>NUCLEOTIDE SEQUENCE</scope>
    <source>
        <strain evidence="1">Duluth1</strain>
        <tissue evidence="1">Whole animal</tissue>
    </source>
</reference>
<sequence>MTREASSANSMFQINTSRTLLFALSRDMLNRLLSDRVWRFLTLERIFKGMLQQESDEHKEKNDNAAIFNAAADVKSTCRRSAIFCCAFHAFVE</sequence>
<proteinExistence type="predicted"/>
<dbReference type="AlphaFoldDB" id="A0A9D4KAA3"/>
<evidence type="ECO:0000313" key="1">
    <source>
        <dbReference type="EMBL" id="KAH3835824.1"/>
    </source>
</evidence>